<dbReference type="AlphaFoldDB" id="A0A7J6LKH4"/>
<reference evidence="4 5" key="1">
    <citation type="submission" date="2020-04" db="EMBL/GenBank/DDBJ databases">
        <title>Perkinsus chesapeaki whole genome sequence.</title>
        <authorList>
            <person name="Bogema D.R."/>
        </authorList>
    </citation>
    <scope>NUCLEOTIDE SEQUENCE [LARGE SCALE GENOMIC DNA]</scope>
    <source>
        <strain evidence="4">ATCC PRA-425</strain>
    </source>
</reference>
<evidence type="ECO:0000313" key="5">
    <source>
        <dbReference type="Proteomes" id="UP000591131"/>
    </source>
</evidence>
<comment type="similarity">
    <text evidence="1">Belongs to the pseudouridine synthase RluA family.</text>
</comment>
<dbReference type="EMBL" id="JAAPAO010000449">
    <property type="protein sequence ID" value="KAF4659520.1"/>
    <property type="molecule type" value="Genomic_DNA"/>
</dbReference>
<evidence type="ECO:0000259" key="3">
    <source>
        <dbReference type="Pfam" id="PF00849"/>
    </source>
</evidence>
<dbReference type="InterPro" id="IPR050188">
    <property type="entry name" value="RluA_PseudoU_synthase"/>
</dbReference>
<gene>
    <name evidence="4" type="ORF">FOL47_007528</name>
</gene>
<dbReference type="Pfam" id="PF00849">
    <property type="entry name" value="PseudoU_synth_2"/>
    <property type="match status" value="1"/>
</dbReference>
<dbReference type="PANTHER" id="PTHR21600">
    <property type="entry name" value="MITOCHONDRIAL RNA PSEUDOURIDINE SYNTHASE"/>
    <property type="match status" value="1"/>
</dbReference>
<keyword evidence="5" id="KW-1185">Reference proteome</keyword>
<evidence type="ECO:0000256" key="2">
    <source>
        <dbReference type="SAM" id="MobiDB-lite"/>
    </source>
</evidence>
<name>A0A7J6LKH4_PERCH</name>
<dbReference type="SUPFAM" id="SSF55120">
    <property type="entry name" value="Pseudouridine synthase"/>
    <property type="match status" value="1"/>
</dbReference>
<dbReference type="PANTHER" id="PTHR21600:SF87">
    <property type="entry name" value="RNA PSEUDOURIDYLATE SYNTHASE DOMAIN-CONTAINING PROTEIN 1"/>
    <property type="match status" value="1"/>
</dbReference>
<dbReference type="GO" id="GO:0000455">
    <property type="term" value="P:enzyme-directed rRNA pseudouridine synthesis"/>
    <property type="evidence" value="ECO:0007669"/>
    <property type="project" value="TreeGrafter"/>
</dbReference>
<dbReference type="OrthoDB" id="428658at2759"/>
<feature type="compositionally biased region" description="Polar residues" evidence="2">
    <location>
        <begin position="144"/>
        <end position="160"/>
    </location>
</feature>
<evidence type="ECO:0000256" key="1">
    <source>
        <dbReference type="ARBA" id="ARBA00010876"/>
    </source>
</evidence>
<comment type="caution">
    <text evidence="4">The sequence shown here is derived from an EMBL/GenBank/DDBJ whole genome shotgun (WGS) entry which is preliminary data.</text>
</comment>
<proteinExistence type="inferred from homology"/>
<feature type="region of interest" description="Disordered" evidence="2">
    <location>
        <begin position="144"/>
        <end position="168"/>
    </location>
</feature>
<dbReference type="Proteomes" id="UP000591131">
    <property type="component" value="Unassembled WGS sequence"/>
</dbReference>
<dbReference type="InterPro" id="IPR020103">
    <property type="entry name" value="PsdUridine_synth_cat_dom_sf"/>
</dbReference>
<protein>
    <recommendedName>
        <fullName evidence="3">Pseudouridine synthase RsuA/RluA-like domain-containing protein</fullName>
    </recommendedName>
</protein>
<evidence type="ECO:0000313" key="4">
    <source>
        <dbReference type="EMBL" id="KAF4659520.1"/>
    </source>
</evidence>
<sequence>MDKFRLANQLDFATSGAVVVTLNKTADRETSALFQFRLTKKLYIAVGDGWVDEDELMKARLITEPIAAVEGEFRMEISDKGQPSSTIAVPVINTYCGGDVKCTVFVLRLLTGRRHQLRYVNHPTPEKELLEEAAHIALNYTRVQTDTGTPSSSAPPQSSEHVNKKAKH</sequence>
<accession>A0A7J6LKH4</accession>
<dbReference type="GO" id="GO:0003723">
    <property type="term" value="F:RNA binding"/>
    <property type="evidence" value="ECO:0007669"/>
    <property type="project" value="InterPro"/>
</dbReference>
<organism evidence="4 5">
    <name type="scientific">Perkinsus chesapeaki</name>
    <name type="common">Clam parasite</name>
    <name type="synonym">Perkinsus andrewsi</name>
    <dbReference type="NCBI Taxonomy" id="330153"/>
    <lineage>
        <taxon>Eukaryota</taxon>
        <taxon>Sar</taxon>
        <taxon>Alveolata</taxon>
        <taxon>Perkinsozoa</taxon>
        <taxon>Perkinsea</taxon>
        <taxon>Perkinsida</taxon>
        <taxon>Perkinsidae</taxon>
        <taxon>Perkinsus</taxon>
    </lineage>
</organism>
<dbReference type="GO" id="GO:0009982">
    <property type="term" value="F:pseudouridine synthase activity"/>
    <property type="evidence" value="ECO:0007669"/>
    <property type="project" value="InterPro"/>
</dbReference>
<feature type="domain" description="Pseudouridine synthase RsuA/RluA-like" evidence="3">
    <location>
        <begin position="3"/>
        <end position="118"/>
    </location>
</feature>
<dbReference type="Gene3D" id="3.30.2350.10">
    <property type="entry name" value="Pseudouridine synthase"/>
    <property type="match status" value="1"/>
</dbReference>
<dbReference type="InterPro" id="IPR006145">
    <property type="entry name" value="PsdUridine_synth_RsuA/RluA"/>
</dbReference>